<evidence type="ECO:0000313" key="9">
    <source>
        <dbReference type="EMBL" id="KIL45015.1"/>
    </source>
</evidence>
<dbReference type="PANTHER" id="PTHR40074">
    <property type="entry name" value="O-ACETYLTRANSFERASE WECH"/>
    <property type="match status" value="1"/>
</dbReference>
<organism evidence="9 10">
    <name type="scientific">Jeotgalibacillus soli</name>
    <dbReference type="NCBI Taxonomy" id="889306"/>
    <lineage>
        <taxon>Bacteria</taxon>
        <taxon>Bacillati</taxon>
        <taxon>Bacillota</taxon>
        <taxon>Bacilli</taxon>
        <taxon>Bacillales</taxon>
        <taxon>Caryophanaceae</taxon>
        <taxon>Jeotgalibacillus</taxon>
    </lineage>
</organism>
<feature type="transmembrane region" description="Helical" evidence="7">
    <location>
        <begin position="12"/>
        <end position="29"/>
    </location>
</feature>
<comment type="subcellular location">
    <subcellularLocation>
        <location evidence="1">Cell membrane</location>
        <topology evidence="1">Multi-pass membrane protein</topology>
    </subcellularLocation>
</comment>
<proteinExistence type="inferred from homology"/>
<evidence type="ECO:0000256" key="4">
    <source>
        <dbReference type="ARBA" id="ARBA00022692"/>
    </source>
</evidence>
<dbReference type="RefSeq" id="WP_041089271.1">
    <property type="nucleotide sequence ID" value="NZ_JXRP01000018.1"/>
</dbReference>
<evidence type="ECO:0000256" key="7">
    <source>
        <dbReference type="SAM" id="Phobius"/>
    </source>
</evidence>
<dbReference type="GO" id="GO:0005886">
    <property type="term" value="C:plasma membrane"/>
    <property type="evidence" value="ECO:0007669"/>
    <property type="project" value="UniProtKB-SubCell"/>
</dbReference>
<feature type="transmembrane region" description="Helical" evidence="7">
    <location>
        <begin position="154"/>
        <end position="175"/>
    </location>
</feature>
<evidence type="ECO:0000256" key="1">
    <source>
        <dbReference type="ARBA" id="ARBA00004651"/>
    </source>
</evidence>
<sequence length="344" mass="39928">MKRYYYLDYLRIYALLAVVTIHVSASIVSANPLETGELRWLSGNFYETLARASVPIFVMISGALLLNDSRPLPTSQFLKKRVSKIAIPLLLWSILYYSAGAFSSRYIFSIEDFIVKFLNGYIIYHLWFMYMILGLYLITPLVKILVQNAIKRDVEYFLGLWILASVVLNFMEYLVGYSLNIELFFVTNYVGYFVLGYYLFKYQLSKKNIIYSQFFLALGLLGTFCLTYYGTISNNGVFDDYWYEYHSITVLFSSVGIFILFKDILFKSKQDMDDKLKWFSQASFGIYLVHVLVLNYLYSFIFGKVWNNLHPIIAIPVNVVIAIIISAIITIIIQKIPIIKKMIP</sequence>
<comment type="caution">
    <text evidence="9">The sequence shown here is derived from an EMBL/GenBank/DDBJ whole genome shotgun (WGS) entry which is preliminary data.</text>
</comment>
<feature type="transmembrane region" description="Helical" evidence="7">
    <location>
        <begin position="49"/>
        <end position="66"/>
    </location>
</feature>
<name>A0A0C2R461_9BACL</name>
<dbReference type="EMBL" id="JXRP01000018">
    <property type="protein sequence ID" value="KIL45015.1"/>
    <property type="molecule type" value="Genomic_DNA"/>
</dbReference>
<dbReference type="GO" id="GO:0009246">
    <property type="term" value="P:enterobacterial common antigen biosynthetic process"/>
    <property type="evidence" value="ECO:0007669"/>
    <property type="project" value="TreeGrafter"/>
</dbReference>
<comment type="similarity">
    <text evidence="2">Belongs to the acyltransferase 3 family.</text>
</comment>
<dbReference type="GO" id="GO:0016413">
    <property type="term" value="F:O-acetyltransferase activity"/>
    <property type="evidence" value="ECO:0007669"/>
    <property type="project" value="TreeGrafter"/>
</dbReference>
<evidence type="ECO:0000256" key="5">
    <source>
        <dbReference type="ARBA" id="ARBA00022989"/>
    </source>
</evidence>
<keyword evidence="5 7" id="KW-1133">Transmembrane helix</keyword>
<keyword evidence="10" id="KW-1185">Reference proteome</keyword>
<feature type="transmembrane region" description="Helical" evidence="7">
    <location>
        <begin position="87"/>
        <end position="108"/>
    </location>
</feature>
<protein>
    <recommendedName>
        <fullName evidence="8">Acyltransferase 3 domain-containing protein</fullName>
    </recommendedName>
</protein>
<evidence type="ECO:0000313" key="10">
    <source>
        <dbReference type="Proteomes" id="UP000031938"/>
    </source>
</evidence>
<feature type="transmembrane region" description="Helical" evidence="7">
    <location>
        <begin position="120"/>
        <end position="142"/>
    </location>
</feature>
<keyword evidence="6 7" id="KW-0472">Membrane</keyword>
<feature type="transmembrane region" description="Helical" evidence="7">
    <location>
        <begin position="181"/>
        <end position="200"/>
    </location>
</feature>
<accession>A0A0C2R461</accession>
<dbReference type="OrthoDB" id="9810469at2"/>
<dbReference type="InterPro" id="IPR002656">
    <property type="entry name" value="Acyl_transf_3_dom"/>
</dbReference>
<evidence type="ECO:0000259" key="8">
    <source>
        <dbReference type="Pfam" id="PF01757"/>
    </source>
</evidence>
<dbReference type="AlphaFoldDB" id="A0A0C2R461"/>
<keyword evidence="3" id="KW-1003">Cell membrane</keyword>
<feature type="transmembrane region" description="Helical" evidence="7">
    <location>
        <begin position="242"/>
        <end position="261"/>
    </location>
</feature>
<dbReference type="PATRIC" id="fig|889306.3.peg.2573"/>
<evidence type="ECO:0000256" key="2">
    <source>
        <dbReference type="ARBA" id="ARBA00007400"/>
    </source>
</evidence>
<feature type="transmembrane region" description="Helical" evidence="7">
    <location>
        <begin position="209"/>
        <end position="230"/>
    </location>
</feature>
<dbReference type="Pfam" id="PF01757">
    <property type="entry name" value="Acyl_transf_3"/>
    <property type="match status" value="1"/>
</dbReference>
<reference evidence="9 10" key="1">
    <citation type="submission" date="2015-01" db="EMBL/GenBank/DDBJ databases">
        <title>Genome sequencing of Jeotgalibacillus soli.</title>
        <authorList>
            <person name="Goh K.M."/>
            <person name="Chan K.-G."/>
            <person name="Yaakop A.S."/>
            <person name="Ee R."/>
            <person name="Gan H.M."/>
            <person name="Chan C.S."/>
        </authorList>
    </citation>
    <scope>NUCLEOTIDE SEQUENCE [LARGE SCALE GENOMIC DNA]</scope>
    <source>
        <strain evidence="9 10">P9</strain>
    </source>
</reference>
<dbReference type="Proteomes" id="UP000031938">
    <property type="component" value="Unassembled WGS sequence"/>
</dbReference>
<gene>
    <name evidence="9" type="ORF">KP78_25590</name>
</gene>
<dbReference type="STRING" id="889306.KP78_25590"/>
<feature type="transmembrane region" description="Helical" evidence="7">
    <location>
        <begin position="282"/>
        <end position="301"/>
    </location>
</feature>
<dbReference type="PANTHER" id="PTHR40074:SF2">
    <property type="entry name" value="O-ACETYLTRANSFERASE WECH"/>
    <property type="match status" value="1"/>
</dbReference>
<evidence type="ECO:0000256" key="6">
    <source>
        <dbReference type="ARBA" id="ARBA00023136"/>
    </source>
</evidence>
<evidence type="ECO:0000256" key="3">
    <source>
        <dbReference type="ARBA" id="ARBA00022475"/>
    </source>
</evidence>
<keyword evidence="4 7" id="KW-0812">Transmembrane</keyword>
<feature type="domain" description="Acyltransferase 3" evidence="8">
    <location>
        <begin position="4"/>
        <end position="329"/>
    </location>
</feature>
<feature type="transmembrane region" description="Helical" evidence="7">
    <location>
        <begin position="313"/>
        <end position="333"/>
    </location>
</feature>